<reference evidence="1 2" key="1">
    <citation type="journal article" date="2019" name="Nat. Ecol. Evol.">
        <title>Megaphylogeny resolves global patterns of mushroom evolution.</title>
        <authorList>
            <person name="Varga T."/>
            <person name="Krizsan K."/>
            <person name="Foldi C."/>
            <person name="Dima B."/>
            <person name="Sanchez-Garcia M."/>
            <person name="Sanchez-Ramirez S."/>
            <person name="Szollosi G.J."/>
            <person name="Szarkandi J.G."/>
            <person name="Papp V."/>
            <person name="Albert L."/>
            <person name="Andreopoulos W."/>
            <person name="Angelini C."/>
            <person name="Antonin V."/>
            <person name="Barry K.W."/>
            <person name="Bougher N.L."/>
            <person name="Buchanan P."/>
            <person name="Buyck B."/>
            <person name="Bense V."/>
            <person name="Catcheside P."/>
            <person name="Chovatia M."/>
            <person name="Cooper J."/>
            <person name="Damon W."/>
            <person name="Desjardin D."/>
            <person name="Finy P."/>
            <person name="Geml J."/>
            <person name="Haridas S."/>
            <person name="Hughes K."/>
            <person name="Justo A."/>
            <person name="Karasinski D."/>
            <person name="Kautmanova I."/>
            <person name="Kiss B."/>
            <person name="Kocsube S."/>
            <person name="Kotiranta H."/>
            <person name="LaButti K.M."/>
            <person name="Lechner B.E."/>
            <person name="Liimatainen K."/>
            <person name="Lipzen A."/>
            <person name="Lukacs Z."/>
            <person name="Mihaltcheva S."/>
            <person name="Morgado L.N."/>
            <person name="Niskanen T."/>
            <person name="Noordeloos M.E."/>
            <person name="Ohm R.A."/>
            <person name="Ortiz-Santana B."/>
            <person name="Ovrebo C."/>
            <person name="Racz N."/>
            <person name="Riley R."/>
            <person name="Savchenko A."/>
            <person name="Shiryaev A."/>
            <person name="Soop K."/>
            <person name="Spirin V."/>
            <person name="Szebenyi C."/>
            <person name="Tomsovsky M."/>
            <person name="Tulloss R.E."/>
            <person name="Uehling J."/>
            <person name="Grigoriev I.V."/>
            <person name="Vagvolgyi C."/>
            <person name="Papp T."/>
            <person name="Martin F.M."/>
            <person name="Miettinen O."/>
            <person name="Hibbett D.S."/>
            <person name="Nagy L.G."/>
        </authorList>
    </citation>
    <scope>NUCLEOTIDE SEQUENCE [LARGE SCALE GENOMIC DNA]</scope>
    <source>
        <strain evidence="1 2">NL-1719</strain>
    </source>
</reference>
<keyword evidence="2" id="KW-1185">Reference proteome</keyword>
<name>A0ACD3B878_9AGAR</name>
<proteinExistence type="predicted"/>
<organism evidence="1 2">
    <name type="scientific">Pluteus cervinus</name>
    <dbReference type="NCBI Taxonomy" id="181527"/>
    <lineage>
        <taxon>Eukaryota</taxon>
        <taxon>Fungi</taxon>
        <taxon>Dikarya</taxon>
        <taxon>Basidiomycota</taxon>
        <taxon>Agaricomycotina</taxon>
        <taxon>Agaricomycetes</taxon>
        <taxon>Agaricomycetidae</taxon>
        <taxon>Agaricales</taxon>
        <taxon>Pluteineae</taxon>
        <taxon>Pluteaceae</taxon>
        <taxon>Pluteus</taxon>
    </lineage>
</organism>
<evidence type="ECO:0000313" key="1">
    <source>
        <dbReference type="EMBL" id="TFK73787.1"/>
    </source>
</evidence>
<accession>A0ACD3B878</accession>
<sequence>MSLDTLPLDFLPEIFSEVTTSDLKAIRLTNRVLACVAAPYLFRKVSINCARQKSDTAKLFFDSASQPYSVAQYAKVVYFGSVLQDKPSPCGEVLESGRLEKSSISRGVMALENAREITIDCKMDPSWVKTALLRAALRLPQLQRLNVRHPSVDDFCVPTLSRATTPTNIQSLQLGITSDKFTDKFPPILSGMLAFCPSLRSLTLTGMTASISPSSIWGETRIVQHTPPSLSTLLASLPDDSTPQISDLTLDNYFISFDGSNLGLFKTLTSISLTSIPDKVWYTPYLNQQTPFDGLWLALGEAGVQLERVVVEVVTQSLLDYLASYSGVSHLALGIEEGLITRIHMPKPELLDHLLKQVIPRHEESLLSLKIFTNNAGDWVFRPDWLLWLERCKVLLDVSFCVDFEPSNPSSFESTTKELLKFSALHESLRSVDVKASRTSWATMSSRERYFRGKSRQDARSKFVSNVEQFLLPLDQLPHRQLPLCLWLPDEHWMESSPRWLTAESQNWCFRC</sequence>
<evidence type="ECO:0000313" key="2">
    <source>
        <dbReference type="Proteomes" id="UP000308600"/>
    </source>
</evidence>
<gene>
    <name evidence="1" type="ORF">BDN72DRAFT_893740</name>
</gene>
<protein>
    <submittedName>
        <fullName evidence="1">Uncharacterized protein</fullName>
    </submittedName>
</protein>
<dbReference type="Proteomes" id="UP000308600">
    <property type="component" value="Unassembled WGS sequence"/>
</dbReference>
<dbReference type="EMBL" id="ML208273">
    <property type="protein sequence ID" value="TFK73787.1"/>
    <property type="molecule type" value="Genomic_DNA"/>
</dbReference>